<keyword evidence="5" id="KW-1185">Reference proteome</keyword>
<dbReference type="PANTHER" id="PTHR40252:SF2">
    <property type="entry name" value="BLR0328 PROTEIN"/>
    <property type="match status" value="1"/>
</dbReference>
<feature type="domain" description="FIST C-domain" evidence="3">
    <location>
        <begin position="256"/>
        <end position="386"/>
    </location>
</feature>
<dbReference type="KEGG" id="thas:C6Y53_11345"/>
<feature type="domain" description="FIST" evidence="2">
    <location>
        <begin position="56"/>
        <end position="255"/>
    </location>
</feature>
<reference evidence="5" key="1">
    <citation type="submission" date="2018-03" db="EMBL/GenBank/DDBJ databases">
        <title>Genomic analysis of the strain SH-1 isolated from shrimp intestine.</title>
        <authorList>
            <person name="Kim Y.-S."/>
            <person name="Kim S.-E."/>
            <person name="Kim K.-H."/>
        </authorList>
    </citation>
    <scope>NUCLEOTIDE SEQUENCE [LARGE SCALE GENOMIC DNA]</scope>
    <source>
        <strain evidence="5">SH-1</strain>
    </source>
</reference>
<evidence type="ECO:0000313" key="5">
    <source>
        <dbReference type="Proteomes" id="UP000237655"/>
    </source>
</evidence>
<dbReference type="SMART" id="SM01204">
    <property type="entry name" value="FIST_C"/>
    <property type="match status" value="1"/>
</dbReference>
<dbReference type="SMART" id="SM00897">
    <property type="entry name" value="FIST"/>
    <property type="match status" value="1"/>
</dbReference>
<gene>
    <name evidence="4" type="ORF">C6Y53_11345</name>
</gene>
<dbReference type="InterPro" id="IPR013702">
    <property type="entry name" value="FIST_domain_N"/>
</dbReference>
<dbReference type="Pfam" id="PF08495">
    <property type="entry name" value="FIST"/>
    <property type="match status" value="1"/>
</dbReference>
<organism evidence="4 5">
    <name type="scientific">Pukyongiella litopenaei</name>
    <dbReference type="NCBI Taxonomy" id="2605946"/>
    <lineage>
        <taxon>Bacteria</taxon>
        <taxon>Pseudomonadati</taxon>
        <taxon>Pseudomonadota</taxon>
        <taxon>Alphaproteobacteria</taxon>
        <taxon>Rhodobacterales</taxon>
        <taxon>Paracoccaceae</taxon>
        <taxon>Pukyongiella</taxon>
    </lineage>
</organism>
<accession>A0A2S0MQX0</accession>
<dbReference type="EMBL" id="CP027665">
    <property type="protein sequence ID" value="AVO38236.1"/>
    <property type="molecule type" value="Genomic_DNA"/>
</dbReference>
<dbReference type="Proteomes" id="UP000237655">
    <property type="component" value="Chromosome"/>
</dbReference>
<evidence type="ECO:0000256" key="1">
    <source>
        <dbReference type="SAM" id="MobiDB-lite"/>
    </source>
</evidence>
<dbReference type="Pfam" id="PF10442">
    <property type="entry name" value="FIST_C"/>
    <property type="match status" value="1"/>
</dbReference>
<dbReference type="PANTHER" id="PTHR40252">
    <property type="entry name" value="BLR0328 PROTEIN"/>
    <property type="match status" value="1"/>
</dbReference>
<dbReference type="InterPro" id="IPR019494">
    <property type="entry name" value="FIST_C"/>
</dbReference>
<evidence type="ECO:0000313" key="4">
    <source>
        <dbReference type="EMBL" id="AVO38236.1"/>
    </source>
</evidence>
<proteinExistence type="predicted"/>
<sequence>MVNRTGITGTERAVSTGKAQQPGLPDFGRIVRRAVTSSRDPAEALRELRDQLGWEKFALVTIFVAPCHLSGLLASAINATFPDVPVIGCTTAGEITPDGIADDTIVAVGFPASHFCASVQLLTDTDKQDGAGIAKAVLDQLSEVARIAPDWQGEFAFMLNDGMARNEDRIVATIYPALGMVPLFGGSAGDGLSFHETALFAGGAFHKRASVLAILRTRCRIKVFRFDHFGPTDTRMVVTSADPERRLVREINAEPAAAEYARMVGKDPGQLSPFVFAANPVMVKVGGQYHVRAIQKIEDNGDLRFFSAIDEGLVLTVAEPEDIVTHLQRAMDELVDTHGNPDTIVACECILRKLEIDQTQARRRISSILAKNRVVGFHTYGEQFNMLHVNQTFTGVAIYAPEDADA</sequence>
<feature type="region of interest" description="Disordered" evidence="1">
    <location>
        <begin position="1"/>
        <end position="25"/>
    </location>
</feature>
<evidence type="ECO:0000259" key="3">
    <source>
        <dbReference type="SMART" id="SM01204"/>
    </source>
</evidence>
<protein>
    <submittedName>
        <fullName evidence="4">GfdT protein</fullName>
    </submittedName>
</protein>
<name>A0A2S0MQX0_9RHOB</name>
<evidence type="ECO:0000259" key="2">
    <source>
        <dbReference type="SMART" id="SM00897"/>
    </source>
</evidence>
<dbReference type="AlphaFoldDB" id="A0A2S0MQX0"/>